<dbReference type="Gene3D" id="3.20.20.105">
    <property type="entry name" value="Queuine tRNA-ribosyltransferase-like"/>
    <property type="match status" value="1"/>
</dbReference>
<dbReference type="EMBL" id="JAOPKC010000004">
    <property type="protein sequence ID" value="MCU4717588.1"/>
    <property type="molecule type" value="Genomic_DNA"/>
</dbReference>
<evidence type="ECO:0000313" key="1">
    <source>
        <dbReference type="EMBL" id="MCU4717588.1"/>
    </source>
</evidence>
<sequence>MRFYVPEWDDNVDADYDFVHDEHSSLDPSKRNLSYIWDIFDRETTPIDGVLISREQVEDTPSKFDRITQSGVYDAPVLDIPEWLPTISDCGAWGYKSLPFPPYGNEGMLEFYEELDVTVGVTIDHLVLGSGHTARLYLDERAFPKGFTKSDIPDEVSDEVDVMIDKWPSKWPDYVGNYEPSICGTEDVMTFDPAIFDQPLPALLSDLEAHPHAVYRDDDMAFRYDLTLTNAREMKDLYDEGDYSFRIMVAIQGWNARSYAEAAERVLGMGYQYLGIGGVAGSPEEAVKDYVTTIGNSVKEFERDHDTRVDTHVFGFAKTGAFDTIGRSGMTSFDSASMLRAAWTGGDNYHLDSDQRYDAFRVRYPPNTATLRQAVERSLRAQEILHALRAFDADQSISQALADWYREAEKTLENLESYLREHRHDDQYDSSTLRPIKQAFRDDYQYGHKVCANFSGKFRGQLAKLLRRDSHDDPLLFEEYQELLSPVQDVFDDWEPTKIEEIEQREDRSGEHGTFDQLWVLVANYTAHVGDEGHRDAYEELLRREPWTECDCRICQEYGIEVAIFRGNNRNRRRGFHNTRRFYDEFERDLPKMAILTRGGTSLSMGETVEEFLCDKRKAFWKQVHDLPVTEVGAVTANGVHEWWEDAPRTISFAPQPMQEALGEFALRYQELFIDGDNWMPEEELLDAIQAAGCEVHVVDNPADLRSTVLERLGYGSDFVPNSLLQSGLTEY</sequence>
<evidence type="ECO:0000313" key="2">
    <source>
        <dbReference type="EMBL" id="MCU4726883.1"/>
    </source>
</evidence>
<dbReference type="Proteomes" id="UP001209746">
    <property type="component" value="Unassembled WGS sequence"/>
</dbReference>
<evidence type="ECO:0000313" key="3">
    <source>
        <dbReference type="Proteomes" id="UP001208186"/>
    </source>
</evidence>
<dbReference type="Proteomes" id="UP001208186">
    <property type="component" value="Unassembled WGS sequence"/>
</dbReference>
<reference evidence="2" key="1">
    <citation type="submission" date="2023-02" db="EMBL/GenBank/DDBJ databases">
        <title>Enrichment on poylsaccharides allowed isolation of novel metabolic and taxonomic groups of Haloarchaea.</title>
        <authorList>
            <person name="Sorokin D.Y."/>
            <person name="Elcheninov A.G."/>
            <person name="Khizhniak T.V."/>
            <person name="Kolganova T.V."/>
            <person name="Kublanov I.V."/>
        </authorList>
    </citation>
    <scope>NUCLEOTIDE SEQUENCE</scope>
    <source>
        <strain evidence="1 3">HArc-curdl5-1</strain>
        <strain evidence="2">HArc-curdl7</strain>
    </source>
</reference>
<comment type="caution">
    <text evidence="2">The sequence shown here is derived from an EMBL/GenBank/DDBJ whole genome shotgun (WGS) entry which is preliminary data.</text>
</comment>
<proteinExistence type="predicted"/>
<name>A0AAE3IAC7_9EURY</name>
<protein>
    <submittedName>
        <fullName evidence="2">Queuine tRNA-ribosyltransferase tRNA-guanine transglycosylase</fullName>
    </submittedName>
</protein>
<keyword evidence="3" id="KW-1185">Reference proteome</keyword>
<dbReference type="GO" id="GO:0006400">
    <property type="term" value="P:tRNA modification"/>
    <property type="evidence" value="ECO:0007669"/>
    <property type="project" value="InterPro"/>
</dbReference>
<evidence type="ECO:0000313" key="4">
    <source>
        <dbReference type="Proteomes" id="UP001209746"/>
    </source>
</evidence>
<gene>
    <name evidence="2" type="ORF">OB914_07865</name>
    <name evidence="1" type="ORF">OB916_05860</name>
</gene>
<dbReference type="EMBL" id="JAOPKD010000005">
    <property type="protein sequence ID" value="MCU4726883.1"/>
    <property type="molecule type" value="Genomic_DNA"/>
</dbReference>
<accession>A0AAE3IAC7</accession>
<dbReference type="SUPFAM" id="SSF51713">
    <property type="entry name" value="tRNA-guanine transglycosylase"/>
    <property type="match status" value="1"/>
</dbReference>
<dbReference type="RefSeq" id="WP_315908353.1">
    <property type="nucleotide sequence ID" value="NZ_JAOPKC010000004.1"/>
</dbReference>
<organism evidence="2 4">
    <name type="scientific">Halapricum hydrolyticum</name>
    <dbReference type="NCBI Taxonomy" id="2979991"/>
    <lineage>
        <taxon>Archaea</taxon>
        <taxon>Methanobacteriati</taxon>
        <taxon>Methanobacteriota</taxon>
        <taxon>Stenosarchaea group</taxon>
        <taxon>Halobacteria</taxon>
        <taxon>Halobacteriales</taxon>
        <taxon>Haloarculaceae</taxon>
        <taxon>Halapricum</taxon>
    </lineage>
</organism>
<dbReference type="AlphaFoldDB" id="A0AAE3IAC7"/>
<dbReference type="InterPro" id="IPR036511">
    <property type="entry name" value="TGT-like_sf"/>
</dbReference>